<dbReference type="PANTHER" id="PTHR19920">
    <property type="entry name" value="WD40 PROTEIN CIAO1"/>
    <property type="match status" value="1"/>
</dbReference>
<gene>
    <name evidence="2" type="ORF">POCTA_138.1.T1000036</name>
    <name evidence="3" type="ORF">POCTA_138.1.T1000037</name>
</gene>
<protein>
    <recommendedName>
        <fullName evidence="5">WD domain, G-beta repeat protein</fullName>
    </recommendedName>
</protein>
<dbReference type="EMBL" id="CAJJDP010000100">
    <property type="protein sequence ID" value="CAD8191511.1"/>
    <property type="molecule type" value="Genomic_DNA"/>
</dbReference>
<evidence type="ECO:0000313" key="2">
    <source>
        <dbReference type="EMBL" id="CAD8191509.1"/>
    </source>
</evidence>
<dbReference type="OrthoDB" id="20669at2759"/>
<evidence type="ECO:0000256" key="1">
    <source>
        <dbReference type="PROSITE-ProRule" id="PRU00221"/>
    </source>
</evidence>
<dbReference type="GO" id="GO:0097361">
    <property type="term" value="C:cytosolic [4Fe-4S] assembly targeting complex"/>
    <property type="evidence" value="ECO:0007669"/>
    <property type="project" value="TreeGrafter"/>
</dbReference>
<dbReference type="PANTHER" id="PTHR19920:SF0">
    <property type="entry name" value="CYTOSOLIC IRON-SULFUR PROTEIN ASSEMBLY PROTEIN CIAO1-RELATED"/>
    <property type="match status" value="1"/>
</dbReference>
<dbReference type="PROSITE" id="PS50082">
    <property type="entry name" value="WD_REPEATS_2"/>
    <property type="match status" value="2"/>
</dbReference>
<dbReference type="EMBL" id="CAJJDP010000100">
    <property type="protein sequence ID" value="CAD8191509.1"/>
    <property type="molecule type" value="Genomic_DNA"/>
</dbReference>
<dbReference type="OMA" id="HISCLIV"/>
<proteinExistence type="predicted"/>
<dbReference type="InterPro" id="IPR001680">
    <property type="entry name" value="WD40_rpt"/>
</dbReference>
<evidence type="ECO:0000313" key="4">
    <source>
        <dbReference type="Proteomes" id="UP000683925"/>
    </source>
</evidence>
<name>A0A8S1WTM7_PAROT</name>
<evidence type="ECO:0000313" key="3">
    <source>
        <dbReference type="EMBL" id="CAD8191511.1"/>
    </source>
</evidence>
<keyword evidence="4" id="KW-1185">Reference proteome</keyword>
<dbReference type="AlphaFoldDB" id="A0A8S1WTM7"/>
<feature type="repeat" description="WD" evidence="1">
    <location>
        <begin position="212"/>
        <end position="247"/>
    </location>
</feature>
<keyword evidence="1" id="KW-0853">WD repeat</keyword>
<sequence>MKGLEKDLDSSFDKINNLIDSVFIIDSPIYKFSNPRLELAQIKVDQFHLIGQSKFQYNILQEVKSQTSLKIQEQLQFKLQSDSRYSDSFISSQINDLQEVNQIQSPKTSSNLKKFTYQIIEDNSIKEQQICFAITINKNCSKVAVGCEEQIKIYEFKQGMVKQTEVLNEHTSYVYTLNFIEKSNQLISGDVGGSIVIWSNYKNSQLNSLQTIKAHSNYLRCLILNSHEDLFITCSDDQTIKFWNLKSEWVCQQTITDHTGRVYQISLNDQENKLISCDQDNSILVIEYSKQSEKWIVIQKIKVDVYGFRLCFINNDIFTQAIQCMSLR</sequence>
<dbReference type="GO" id="GO:0016226">
    <property type="term" value="P:iron-sulfur cluster assembly"/>
    <property type="evidence" value="ECO:0007669"/>
    <property type="project" value="TreeGrafter"/>
</dbReference>
<organism evidence="2 4">
    <name type="scientific">Paramecium octaurelia</name>
    <dbReference type="NCBI Taxonomy" id="43137"/>
    <lineage>
        <taxon>Eukaryota</taxon>
        <taxon>Sar</taxon>
        <taxon>Alveolata</taxon>
        <taxon>Ciliophora</taxon>
        <taxon>Intramacronucleata</taxon>
        <taxon>Oligohymenophorea</taxon>
        <taxon>Peniculida</taxon>
        <taxon>Parameciidae</taxon>
        <taxon>Paramecium</taxon>
    </lineage>
</organism>
<comment type="caution">
    <text evidence="2">The sequence shown here is derived from an EMBL/GenBank/DDBJ whole genome shotgun (WGS) entry which is preliminary data.</text>
</comment>
<dbReference type="PROSITE" id="PS50294">
    <property type="entry name" value="WD_REPEATS_REGION"/>
    <property type="match status" value="1"/>
</dbReference>
<feature type="repeat" description="WD" evidence="1">
    <location>
        <begin position="167"/>
        <end position="208"/>
    </location>
</feature>
<dbReference type="Pfam" id="PF00400">
    <property type="entry name" value="WD40"/>
    <property type="match status" value="3"/>
</dbReference>
<reference evidence="2" key="1">
    <citation type="submission" date="2021-01" db="EMBL/GenBank/DDBJ databases">
        <authorList>
            <consortium name="Genoscope - CEA"/>
            <person name="William W."/>
        </authorList>
    </citation>
    <scope>NUCLEOTIDE SEQUENCE</scope>
</reference>
<dbReference type="Proteomes" id="UP000683925">
    <property type="component" value="Unassembled WGS sequence"/>
</dbReference>
<accession>A0A8S1WTM7</accession>
<dbReference type="SMART" id="SM00320">
    <property type="entry name" value="WD40"/>
    <property type="match status" value="4"/>
</dbReference>
<evidence type="ECO:0008006" key="5">
    <source>
        <dbReference type="Google" id="ProtNLM"/>
    </source>
</evidence>